<name>A0ABP1G4T3_9CHLO</name>
<proteinExistence type="predicted"/>
<evidence type="ECO:0000313" key="3">
    <source>
        <dbReference type="Proteomes" id="UP001497392"/>
    </source>
</evidence>
<feature type="region of interest" description="Disordered" evidence="1">
    <location>
        <begin position="1"/>
        <end position="42"/>
    </location>
</feature>
<reference evidence="2 3" key="1">
    <citation type="submission" date="2024-06" db="EMBL/GenBank/DDBJ databases">
        <authorList>
            <person name="Kraege A."/>
            <person name="Thomma B."/>
        </authorList>
    </citation>
    <scope>NUCLEOTIDE SEQUENCE [LARGE SCALE GENOMIC DNA]</scope>
</reference>
<feature type="compositionally biased region" description="Basic residues" evidence="1">
    <location>
        <begin position="347"/>
        <end position="375"/>
    </location>
</feature>
<gene>
    <name evidence="2" type="primary">g9152</name>
    <name evidence="2" type="ORF">VP750_LOCUS8213</name>
</gene>
<feature type="region of interest" description="Disordered" evidence="1">
    <location>
        <begin position="343"/>
        <end position="375"/>
    </location>
</feature>
<feature type="compositionally biased region" description="Pro residues" evidence="1">
    <location>
        <begin position="11"/>
        <end position="26"/>
    </location>
</feature>
<evidence type="ECO:0000256" key="1">
    <source>
        <dbReference type="SAM" id="MobiDB-lite"/>
    </source>
</evidence>
<evidence type="ECO:0000313" key="2">
    <source>
        <dbReference type="EMBL" id="CAL5226307.1"/>
    </source>
</evidence>
<dbReference type="Proteomes" id="UP001497392">
    <property type="component" value="Unassembled WGS sequence"/>
</dbReference>
<protein>
    <submittedName>
        <fullName evidence="2">G9152 protein</fullName>
    </submittedName>
</protein>
<accession>A0ABP1G4T3</accession>
<dbReference type="EMBL" id="CAXHTA020000016">
    <property type="protein sequence ID" value="CAL5226307.1"/>
    <property type="molecule type" value="Genomic_DNA"/>
</dbReference>
<organism evidence="2 3">
    <name type="scientific">Coccomyxa viridis</name>
    <dbReference type="NCBI Taxonomy" id="1274662"/>
    <lineage>
        <taxon>Eukaryota</taxon>
        <taxon>Viridiplantae</taxon>
        <taxon>Chlorophyta</taxon>
        <taxon>core chlorophytes</taxon>
        <taxon>Trebouxiophyceae</taxon>
        <taxon>Trebouxiophyceae incertae sedis</taxon>
        <taxon>Coccomyxaceae</taxon>
        <taxon>Coccomyxa</taxon>
    </lineage>
</organism>
<comment type="caution">
    <text evidence="2">The sequence shown here is derived from an EMBL/GenBank/DDBJ whole genome shotgun (WGS) entry which is preliminary data.</text>
</comment>
<keyword evidence="3" id="KW-1185">Reference proteome</keyword>
<sequence length="375" mass="43889">MADPARYNPFPGLPPAAMPVQQPPWGAPRSFDTDQQQQQQQQRIQFQNPNFNQVRQHSYGPLFDPLGPVEYENFFDETNMPDPLTRFEDLEELDGINDQRVLEYHNHDACGPDARAEGDLTSTFEESLVRNGIFCRFTDYNHFSEFNKATRPELTKLIQSRQRACRCAVKRRFAMAHHKKKGDPTVNHEAPLKIAEKTCEVCGQIQRELMRWGYLKHTSLVAEKHEALKQLTLAVHELLSDGKDKNRWTSYQGATDFDKICLYVWNEVVKRHSLLQNLRKSMPFEDFKELMKSIDAIAKADKHKFERKKAQTVQAKKLAHLDHLKRYHRLLLDQEQLKLHLMNERLGHRRRSSRTSRSRSRTKTGKRSVRSRSRS</sequence>